<dbReference type="InterPro" id="IPR011006">
    <property type="entry name" value="CheY-like_superfamily"/>
</dbReference>
<dbReference type="SUPFAM" id="SSF52172">
    <property type="entry name" value="CheY-like"/>
    <property type="match status" value="1"/>
</dbReference>
<dbReference type="CDD" id="cd01948">
    <property type="entry name" value="EAL"/>
    <property type="match status" value="1"/>
</dbReference>
<dbReference type="InterPro" id="IPR035919">
    <property type="entry name" value="EAL_sf"/>
</dbReference>
<dbReference type="Gene3D" id="3.40.50.2300">
    <property type="match status" value="1"/>
</dbReference>
<name>A0ABS2WUH2_9BACT</name>
<evidence type="ECO:0000256" key="1">
    <source>
        <dbReference type="PROSITE-ProRule" id="PRU00169"/>
    </source>
</evidence>
<dbReference type="CDD" id="cd00156">
    <property type="entry name" value="REC"/>
    <property type="match status" value="1"/>
</dbReference>
<evidence type="ECO:0000259" key="3">
    <source>
        <dbReference type="PROSITE" id="PS50883"/>
    </source>
</evidence>
<dbReference type="Proteomes" id="UP000703590">
    <property type="component" value="Unassembled WGS sequence"/>
</dbReference>
<organism evidence="5 6">
    <name type="scientific">Sulfurospirillum tamanense</name>
    <dbReference type="NCBI Taxonomy" id="2813362"/>
    <lineage>
        <taxon>Bacteria</taxon>
        <taxon>Pseudomonadati</taxon>
        <taxon>Campylobacterota</taxon>
        <taxon>Epsilonproteobacteria</taxon>
        <taxon>Campylobacterales</taxon>
        <taxon>Sulfurospirillaceae</taxon>
        <taxon>Sulfurospirillum</taxon>
    </lineage>
</organism>
<dbReference type="Gene3D" id="3.30.70.270">
    <property type="match status" value="1"/>
</dbReference>
<feature type="domain" description="GGDEF" evidence="4">
    <location>
        <begin position="193"/>
        <end position="326"/>
    </location>
</feature>
<sequence>MNEMEVAQLTSGLTVLYVEDDISLRNETGALLEEFFATVLYASDGQEGLEVFKAQPVAPDLLITDINMPRMNGIELIHAVKKIDENVPVVIISAHNETELFLDSIRTGVNAYMLKPIQYEQFIDTLGKVARVICAMRENVAYKHHLEEVIEKKTGELEENYQKLQRALSIDPITSLPNQASLHEELHCMRKNEHLSVMVFDVDHFSGFNDFLGFDEADGLLFKIGSMLRYILPPNTPLYRENSDEFVALIKESSSCLPEVLAQQAISFFKETPVMHKEDADMYISFSIGICIDESADTALLKARTALHELKESGLAGKYQIYARNSPFSLTQKHNALWIHKARKALEEDRVVPFFQPIVEMETGVHVKYECLARLKEADGSVLMPMYFIEPLRLNGLMGNLTRMLIKKCYEAFGDKNIPFSINLSQEDMMDQTFVDFLIKRTALSQINPSRVILEILEDVVIDARSSCASQALGRLKEAGFKIAIDDFGAERSNYSRLESVPCDILKIDGQFVRNIDAVPHKVRIVKNILKMAQGMGFEVIAEHVATEQEKETLLALGVRYGQGFYFSQPLESLPHMS</sequence>
<dbReference type="PROSITE" id="PS50110">
    <property type="entry name" value="RESPONSE_REGULATORY"/>
    <property type="match status" value="1"/>
</dbReference>
<evidence type="ECO:0000259" key="4">
    <source>
        <dbReference type="PROSITE" id="PS50887"/>
    </source>
</evidence>
<dbReference type="Pfam" id="PF00563">
    <property type="entry name" value="EAL"/>
    <property type="match status" value="1"/>
</dbReference>
<dbReference type="NCBIfam" id="TIGR00254">
    <property type="entry name" value="GGDEF"/>
    <property type="match status" value="1"/>
</dbReference>
<proteinExistence type="predicted"/>
<accession>A0ABS2WUH2</accession>
<keyword evidence="1" id="KW-0597">Phosphoprotein</keyword>
<evidence type="ECO:0000313" key="5">
    <source>
        <dbReference type="EMBL" id="MBN2965233.1"/>
    </source>
</evidence>
<dbReference type="SMART" id="SM00448">
    <property type="entry name" value="REC"/>
    <property type="match status" value="1"/>
</dbReference>
<dbReference type="InterPro" id="IPR000160">
    <property type="entry name" value="GGDEF_dom"/>
</dbReference>
<keyword evidence="6" id="KW-1185">Reference proteome</keyword>
<feature type="domain" description="EAL" evidence="3">
    <location>
        <begin position="335"/>
        <end position="578"/>
    </location>
</feature>
<reference evidence="6" key="2">
    <citation type="submission" date="2021-02" db="EMBL/GenBank/DDBJ databases">
        <title>Sulfurospirillum tamanensis sp. nov.</title>
        <authorList>
            <person name="Merkel A.Y."/>
        </authorList>
    </citation>
    <scope>NUCLEOTIDE SEQUENCE [LARGE SCALE GENOMIC DNA]</scope>
    <source>
        <strain evidence="6">T05b</strain>
    </source>
</reference>
<dbReference type="PANTHER" id="PTHR33121:SF71">
    <property type="entry name" value="OXYGEN SENSOR PROTEIN DOSP"/>
    <property type="match status" value="1"/>
</dbReference>
<dbReference type="Pfam" id="PF00990">
    <property type="entry name" value="GGDEF"/>
    <property type="match status" value="1"/>
</dbReference>
<gene>
    <name evidence="5" type="ORF">JWV37_10605</name>
</gene>
<dbReference type="PANTHER" id="PTHR33121">
    <property type="entry name" value="CYCLIC DI-GMP PHOSPHODIESTERASE PDEF"/>
    <property type="match status" value="1"/>
</dbReference>
<dbReference type="CDD" id="cd01949">
    <property type="entry name" value="GGDEF"/>
    <property type="match status" value="1"/>
</dbReference>
<dbReference type="RefSeq" id="WP_205459780.1">
    <property type="nucleotide sequence ID" value="NZ_JAFHKK010000028.1"/>
</dbReference>
<dbReference type="Gene3D" id="3.20.20.450">
    <property type="entry name" value="EAL domain"/>
    <property type="match status" value="1"/>
</dbReference>
<dbReference type="SUPFAM" id="SSF55073">
    <property type="entry name" value="Nucleotide cyclase"/>
    <property type="match status" value="1"/>
</dbReference>
<feature type="modified residue" description="4-aspartylphosphate" evidence="1">
    <location>
        <position position="65"/>
    </location>
</feature>
<evidence type="ECO:0000313" key="6">
    <source>
        <dbReference type="Proteomes" id="UP000703590"/>
    </source>
</evidence>
<dbReference type="InterPro" id="IPR001633">
    <property type="entry name" value="EAL_dom"/>
</dbReference>
<dbReference type="SUPFAM" id="SSF141868">
    <property type="entry name" value="EAL domain-like"/>
    <property type="match status" value="1"/>
</dbReference>
<comment type="caution">
    <text evidence="5">The sequence shown here is derived from an EMBL/GenBank/DDBJ whole genome shotgun (WGS) entry which is preliminary data.</text>
</comment>
<dbReference type="InterPro" id="IPR001789">
    <property type="entry name" value="Sig_transdc_resp-reg_receiver"/>
</dbReference>
<reference evidence="5 6" key="3">
    <citation type="submission" date="2021-02" db="EMBL/GenBank/DDBJ databases">
        <authorList>
            <person name="Merkel A.Y."/>
        </authorList>
    </citation>
    <scope>NUCLEOTIDE SEQUENCE [LARGE SCALE GENOMIC DNA]</scope>
    <source>
        <strain evidence="5 6">T05b</strain>
    </source>
</reference>
<dbReference type="InterPro" id="IPR050706">
    <property type="entry name" value="Cyclic-di-GMP_PDE-like"/>
</dbReference>
<dbReference type="SMART" id="SM00267">
    <property type="entry name" value="GGDEF"/>
    <property type="match status" value="1"/>
</dbReference>
<dbReference type="Pfam" id="PF00072">
    <property type="entry name" value="Response_reg"/>
    <property type="match status" value="1"/>
</dbReference>
<dbReference type="InterPro" id="IPR029787">
    <property type="entry name" value="Nucleotide_cyclase"/>
</dbReference>
<dbReference type="EMBL" id="JAFHKK010000028">
    <property type="protein sequence ID" value="MBN2965233.1"/>
    <property type="molecule type" value="Genomic_DNA"/>
</dbReference>
<protein>
    <submittedName>
        <fullName evidence="5">EAL domain-containing protein</fullName>
    </submittedName>
</protein>
<dbReference type="PROSITE" id="PS50887">
    <property type="entry name" value="GGDEF"/>
    <property type="match status" value="1"/>
</dbReference>
<dbReference type="PROSITE" id="PS50883">
    <property type="entry name" value="EAL"/>
    <property type="match status" value="1"/>
</dbReference>
<dbReference type="SMART" id="SM00052">
    <property type="entry name" value="EAL"/>
    <property type="match status" value="1"/>
</dbReference>
<dbReference type="InterPro" id="IPR043128">
    <property type="entry name" value="Rev_trsase/Diguanyl_cyclase"/>
</dbReference>
<reference evidence="5 6" key="1">
    <citation type="submission" date="2021-02" db="EMBL/GenBank/DDBJ databases">
        <title>Sulfurospirillum tamanensis sp. nov.</title>
        <authorList>
            <person name="Frolova A."/>
            <person name="Merkel A."/>
            <person name="Slobodkin A."/>
        </authorList>
    </citation>
    <scope>NUCLEOTIDE SEQUENCE [LARGE SCALE GENOMIC DNA]</scope>
    <source>
        <strain evidence="5 6">T05b</strain>
    </source>
</reference>
<evidence type="ECO:0000259" key="2">
    <source>
        <dbReference type="PROSITE" id="PS50110"/>
    </source>
</evidence>
<feature type="domain" description="Response regulatory" evidence="2">
    <location>
        <begin position="14"/>
        <end position="130"/>
    </location>
</feature>